<protein>
    <recommendedName>
        <fullName evidence="15">Ubiquitin carboxyl-terminal hydrolase</fullName>
        <ecNumber evidence="15">3.4.19.12</ecNumber>
    </recommendedName>
</protein>
<comment type="subcellular location">
    <subcellularLocation>
        <location evidence="2">Nucleus</location>
    </subcellularLocation>
</comment>
<dbReference type="GO" id="GO:0004843">
    <property type="term" value="F:cysteine-type deubiquitinase activity"/>
    <property type="evidence" value="ECO:0007669"/>
    <property type="project" value="UniProtKB-UniRule"/>
</dbReference>
<evidence type="ECO:0000256" key="5">
    <source>
        <dbReference type="ARBA" id="ARBA00022771"/>
    </source>
</evidence>
<evidence type="ECO:0000256" key="4">
    <source>
        <dbReference type="ARBA" id="ARBA00022723"/>
    </source>
</evidence>
<dbReference type="GO" id="GO:0008270">
    <property type="term" value="F:zinc ion binding"/>
    <property type="evidence" value="ECO:0007669"/>
    <property type="project" value="UniProtKB-KW"/>
</dbReference>
<evidence type="ECO:0000256" key="9">
    <source>
        <dbReference type="ARBA" id="ARBA00022833"/>
    </source>
</evidence>
<organism evidence="18 19">
    <name type="scientific">Nezara viridula</name>
    <name type="common">Southern green stink bug</name>
    <name type="synonym">Cimex viridulus</name>
    <dbReference type="NCBI Taxonomy" id="85310"/>
    <lineage>
        <taxon>Eukaryota</taxon>
        <taxon>Metazoa</taxon>
        <taxon>Ecdysozoa</taxon>
        <taxon>Arthropoda</taxon>
        <taxon>Hexapoda</taxon>
        <taxon>Insecta</taxon>
        <taxon>Pterygota</taxon>
        <taxon>Neoptera</taxon>
        <taxon>Paraneoptera</taxon>
        <taxon>Hemiptera</taxon>
        <taxon>Heteroptera</taxon>
        <taxon>Panheteroptera</taxon>
        <taxon>Pentatomomorpha</taxon>
        <taxon>Pentatomoidea</taxon>
        <taxon>Pentatomidae</taxon>
        <taxon>Pentatominae</taxon>
        <taxon>Nezara</taxon>
    </lineage>
</organism>
<dbReference type="SUPFAM" id="SSF57850">
    <property type="entry name" value="RING/U-box"/>
    <property type="match status" value="1"/>
</dbReference>
<comment type="similarity">
    <text evidence="13">Belongs to the peptidase C19 family. UBP8 subfamily.</text>
</comment>
<reference evidence="18" key="1">
    <citation type="submission" date="2022-01" db="EMBL/GenBank/DDBJ databases">
        <authorList>
            <person name="King R."/>
        </authorList>
    </citation>
    <scope>NUCLEOTIDE SEQUENCE</scope>
</reference>
<dbReference type="AlphaFoldDB" id="A0A9P0EB68"/>
<feature type="domain" description="USP" evidence="16">
    <location>
        <begin position="150"/>
        <end position="471"/>
    </location>
</feature>
<dbReference type="InterPro" id="IPR001394">
    <property type="entry name" value="Peptidase_C19_UCH"/>
</dbReference>
<evidence type="ECO:0000256" key="13">
    <source>
        <dbReference type="ARBA" id="ARBA00038490"/>
    </source>
</evidence>
<keyword evidence="3 15" id="KW-0645">Protease</keyword>
<evidence type="ECO:0000256" key="2">
    <source>
        <dbReference type="ARBA" id="ARBA00004123"/>
    </source>
</evidence>
<dbReference type="GO" id="GO:0005634">
    <property type="term" value="C:nucleus"/>
    <property type="evidence" value="ECO:0007669"/>
    <property type="project" value="UniProtKB-SubCell"/>
</dbReference>
<proteinExistence type="inferred from homology"/>
<evidence type="ECO:0000313" key="19">
    <source>
        <dbReference type="Proteomes" id="UP001152798"/>
    </source>
</evidence>
<evidence type="ECO:0000256" key="12">
    <source>
        <dbReference type="ARBA" id="ARBA00023242"/>
    </source>
</evidence>
<accession>A0A9P0EB68</accession>
<keyword evidence="6 15" id="KW-0833">Ubl conjugation pathway</keyword>
<dbReference type="Pfam" id="PF00443">
    <property type="entry name" value="UCH"/>
    <property type="match status" value="1"/>
</dbReference>
<keyword evidence="8 15" id="KW-0788">Thiol protease</keyword>
<dbReference type="PROSITE" id="PS50235">
    <property type="entry name" value="USP_3"/>
    <property type="match status" value="1"/>
</dbReference>
<sequence>MACPHLEQLKAGCGLENYETIYNSFVLPSVLPDPTYQQAFVSCFDCENFNNDRLMACMHCIYFGCYEQHYSLHGSSKIHCIFVEIPSGNVFCMICEDFIYDAEVDEIIKKCDEFSRRQYVIWKPTAYECKLLKEHCKRVKVDPTTSIGMKGIINLGNTCFMNCIIQAFLHTPMLRDYFFTDKHICFAKTSTECLFCLMSKIYQRYYAEGDSTTLCLHDILFLVWKHDINLCGNNQKDAHEFFISARNLLHKVSSPPIHSQGSFNNIIDSIFHGKLQSDVVCQNCLNISTKIDPLWEISLDIPEPPSEGLLECLYHFTRPEPLGSDGKINCSACNSYQEGTKQLTFKLLPLIIVIQLKRFEQVKFKYQKKCTYVPFPIDIDMYPFLSGVRNNIEKKNLYKYSSYVQSNDHGDYRYSLYAVVVHKGTLSGGHYVAFIRRTNNKWFNCNDLLVIPVEIEEVLASEGYLLFYHKTVLPYE</sequence>
<dbReference type="SUPFAM" id="SSF54001">
    <property type="entry name" value="Cysteine proteinases"/>
    <property type="match status" value="1"/>
</dbReference>
<dbReference type="PANTHER" id="PTHR21646:SF33">
    <property type="entry name" value="UBIQUITIN CARBOXYL-TERMINAL HYDROLASE 22"/>
    <property type="match status" value="1"/>
</dbReference>
<dbReference type="OrthoDB" id="47475at2759"/>
<gene>
    <name evidence="18" type="ORF">NEZAVI_LOCUS4727</name>
</gene>
<evidence type="ECO:0000256" key="1">
    <source>
        <dbReference type="ARBA" id="ARBA00000707"/>
    </source>
</evidence>
<keyword evidence="7 15" id="KW-0378">Hydrolase</keyword>
<comment type="catalytic activity">
    <reaction evidence="1 15">
        <text>Thiol-dependent hydrolysis of ester, thioester, amide, peptide and isopeptide bonds formed by the C-terminal Gly of ubiquitin (a 76-residue protein attached to proteins as an intracellular targeting signal).</text>
        <dbReference type="EC" id="3.4.19.12"/>
    </reaction>
</comment>
<evidence type="ECO:0000256" key="14">
    <source>
        <dbReference type="PROSITE-ProRule" id="PRU00502"/>
    </source>
</evidence>
<dbReference type="PROSITE" id="PS00973">
    <property type="entry name" value="USP_2"/>
    <property type="match status" value="1"/>
</dbReference>
<name>A0A9P0EB68_NEZVI</name>
<dbReference type="InterPro" id="IPR013083">
    <property type="entry name" value="Znf_RING/FYVE/PHD"/>
</dbReference>
<evidence type="ECO:0000256" key="6">
    <source>
        <dbReference type="ARBA" id="ARBA00022786"/>
    </source>
</evidence>
<dbReference type="InterPro" id="IPR050185">
    <property type="entry name" value="Ub_carboxyl-term_hydrolase"/>
</dbReference>
<evidence type="ECO:0000256" key="10">
    <source>
        <dbReference type="ARBA" id="ARBA00023015"/>
    </source>
</evidence>
<dbReference type="InterPro" id="IPR028889">
    <property type="entry name" value="USP"/>
</dbReference>
<dbReference type="GO" id="GO:0006508">
    <property type="term" value="P:proteolysis"/>
    <property type="evidence" value="ECO:0007669"/>
    <property type="project" value="UniProtKB-KW"/>
</dbReference>
<evidence type="ECO:0000256" key="11">
    <source>
        <dbReference type="ARBA" id="ARBA00023163"/>
    </source>
</evidence>
<dbReference type="PROSITE" id="PS50271">
    <property type="entry name" value="ZF_UBP"/>
    <property type="match status" value="1"/>
</dbReference>
<dbReference type="InterPro" id="IPR001607">
    <property type="entry name" value="Znf_UBP"/>
</dbReference>
<dbReference type="Pfam" id="PF02148">
    <property type="entry name" value="zf-UBP"/>
    <property type="match status" value="1"/>
</dbReference>
<dbReference type="PROSITE" id="PS00972">
    <property type="entry name" value="USP_1"/>
    <property type="match status" value="1"/>
</dbReference>
<keyword evidence="10" id="KW-0805">Transcription regulation</keyword>
<keyword evidence="9" id="KW-0862">Zinc</keyword>
<evidence type="ECO:0000259" key="17">
    <source>
        <dbReference type="PROSITE" id="PS50271"/>
    </source>
</evidence>
<keyword evidence="5 14" id="KW-0863">Zinc-finger</keyword>
<dbReference type="Gene3D" id="3.90.70.10">
    <property type="entry name" value="Cysteine proteinases"/>
    <property type="match status" value="1"/>
</dbReference>
<dbReference type="GO" id="GO:0016579">
    <property type="term" value="P:protein deubiquitination"/>
    <property type="evidence" value="ECO:0007669"/>
    <property type="project" value="InterPro"/>
</dbReference>
<evidence type="ECO:0000313" key="18">
    <source>
        <dbReference type="EMBL" id="CAH1394190.1"/>
    </source>
</evidence>
<evidence type="ECO:0000256" key="8">
    <source>
        <dbReference type="ARBA" id="ARBA00022807"/>
    </source>
</evidence>
<dbReference type="InterPro" id="IPR038765">
    <property type="entry name" value="Papain-like_cys_pep_sf"/>
</dbReference>
<dbReference type="PANTHER" id="PTHR21646">
    <property type="entry name" value="UBIQUITIN CARBOXYL-TERMINAL HYDROLASE"/>
    <property type="match status" value="1"/>
</dbReference>
<dbReference type="Proteomes" id="UP001152798">
    <property type="component" value="Chromosome 2"/>
</dbReference>
<keyword evidence="4" id="KW-0479">Metal-binding</keyword>
<evidence type="ECO:0000259" key="16">
    <source>
        <dbReference type="PROSITE" id="PS50235"/>
    </source>
</evidence>
<dbReference type="EC" id="3.4.19.12" evidence="15"/>
<evidence type="ECO:0000256" key="3">
    <source>
        <dbReference type="ARBA" id="ARBA00022670"/>
    </source>
</evidence>
<feature type="domain" description="UBP-type" evidence="17">
    <location>
        <begin position="1"/>
        <end position="118"/>
    </location>
</feature>
<evidence type="ECO:0000256" key="7">
    <source>
        <dbReference type="ARBA" id="ARBA00022801"/>
    </source>
</evidence>
<keyword evidence="12" id="KW-0539">Nucleus</keyword>
<dbReference type="Gene3D" id="3.30.40.10">
    <property type="entry name" value="Zinc/RING finger domain, C3HC4 (zinc finger)"/>
    <property type="match status" value="1"/>
</dbReference>
<dbReference type="InterPro" id="IPR018200">
    <property type="entry name" value="USP_CS"/>
</dbReference>
<keyword evidence="11" id="KW-0804">Transcription</keyword>
<dbReference type="EMBL" id="OV725078">
    <property type="protein sequence ID" value="CAH1394190.1"/>
    <property type="molecule type" value="Genomic_DNA"/>
</dbReference>
<keyword evidence="19" id="KW-1185">Reference proteome</keyword>
<evidence type="ECO:0000256" key="15">
    <source>
        <dbReference type="RuleBase" id="RU366025"/>
    </source>
</evidence>